<dbReference type="EMBL" id="BARW01000017">
    <property type="protein sequence ID" value="GAI68032.1"/>
    <property type="molecule type" value="Genomic_DNA"/>
</dbReference>
<gene>
    <name evidence="1" type="ORF">S12H4_00221</name>
</gene>
<name>X1QHU1_9ZZZZ</name>
<dbReference type="AlphaFoldDB" id="X1QHU1"/>
<evidence type="ECO:0000313" key="1">
    <source>
        <dbReference type="EMBL" id="GAI68032.1"/>
    </source>
</evidence>
<comment type="caution">
    <text evidence="1">The sequence shown here is derived from an EMBL/GenBank/DDBJ whole genome shotgun (WGS) entry which is preliminary data.</text>
</comment>
<organism evidence="1">
    <name type="scientific">marine sediment metagenome</name>
    <dbReference type="NCBI Taxonomy" id="412755"/>
    <lineage>
        <taxon>unclassified sequences</taxon>
        <taxon>metagenomes</taxon>
        <taxon>ecological metagenomes</taxon>
    </lineage>
</organism>
<accession>X1QHU1</accession>
<proteinExistence type="predicted"/>
<protein>
    <submittedName>
        <fullName evidence="1">Uncharacterized protein</fullName>
    </submittedName>
</protein>
<reference evidence="1" key="1">
    <citation type="journal article" date="2014" name="Front. Microbiol.">
        <title>High frequency of phylogenetically diverse reductive dehalogenase-homologous genes in deep subseafloor sedimentary metagenomes.</title>
        <authorList>
            <person name="Kawai M."/>
            <person name="Futagami T."/>
            <person name="Toyoda A."/>
            <person name="Takaki Y."/>
            <person name="Nishi S."/>
            <person name="Hori S."/>
            <person name="Arai W."/>
            <person name="Tsubouchi T."/>
            <person name="Morono Y."/>
            <person name="Uchiyama I."/>
            <person name="Ito T."/>
            <person name="Fujiyama A."/>
            <person name="Inagaki F."/>
            <person name="Takami H."/>
        </authorList>
    </citation>
    <scope>NUCLEOTIDE SEQUENCE</scope>
    <source>
        <strain evidence="1">Expedition CK06-06</strain>
    </source>
</reference>
<sequence length="145" mass="16360">MSHKYDNFDDAYYYLAAGFDDAKKHNEWANQNQAAAYDGASDPVDKTHFGYLCYAVYCLTCVFNHLADLQEINYWQSHLYESIYWGAKGNGANGVTMSAILSAMIAADFDDFQSFVGIVDGYRAALWNKPFNAEYYAALARGFMT</sequence>